<proteinExistence type="predicted"/>
<sequence length="106" mass="12387">MNTKYRENPRLGIASRASEITTVKERPVIRDKRNYCLFCEAPVRKLTKHLTAVHEKEPKVLHLLFWKKYEEGNEELPREVHKVRCFGNSLHNVKVLQGKASDFVVS</sequence>
<keyword evidence="2" id="KW-1185">Reference proteome</keyword>
<dbReference type="EMBL" id="JAWDGP010003898">
    <property type="protein sequence ID" value="KAK3769595.1"/>
    <property type="molecule type" value="Genomic_DNA"/>
</dbReference>
<dbReference type="Proteomes" id="UP001283361">
    <property type="component" value="Unassembled WGS sequence"/>
</dbReference>
<reference evidence="1" key="1">
    <citation type="journal article" date="2023" name="G3 (Bethesda)">
        <title>A reference genome for the long-term kleptoplast-retaining sea slug Elysia crispata morphotype clarki.</title>
        <authorList>
            <person name="Eastman K.E."/>
            <person name="Pendleton A.L."/>
            <person name="Shaikh M.A."/>
            <person name="Suttiyut T."/>
            <person name="Ogas R."/>
            <person name="Tomko P."/>
            <person name="Gavelis G."/>
            <person name="Widhalm J.R."/>
            <person name="Wisecaver J.H."/>
        </authorList>
    </citation>
    <scope>NUCLEOTIDE SEQUENCE</scope>
    <source>
        <strain evidence="1">ECLA1</strain>
    </source>
</reference>
<dbReference type="PANTHER" id="PTHR33480:SF5">
    <property type="entry name" value="SI:DKEY-51D8.9"/>
    <property type="match status" value="1"/>
</dbReference>
<accession>A0AAE0ZHW5</accession>
<name>A0AAE0ZHW5_9GAST</name>
<gene>
    <name evidence="1" type="ORF">RRG08_043982</name>
</gene>
<comment type="caution">
    <text evidence="1">The sequence shown here is derived from an EMBL/GenBank/DDBJ whole genome shotgun (WGS) entry which is preliminary data.</text>
</comment>
<protein>
    <submittedName>
        <fullName evidence="1">Uncharacterized protein</fullName>
    </submittedName>
</protein>
<organism evidence="1 2">
    <name type="scientific">Elysia crispata</name>
    <name type="common">lettuce slug</name>
    <dbReference type="NCBI Taxonomy" id="231223"/>
    <lineage>
        <taxon>Eukaryota</taxon>
        <taxon>Metazoa</taxon>
        <taxon>Spiralia</taxon>
        <taxon>Lophotrochozoa</taxon>
        <taxon>Mollusca</taxon>
        <taxon>Gastropoda</taxon>
        <taxon>Heterobranchia</taxon>
        <taxon>Euthyneura</taxon>
        <taxon>Panpulmonata</taxon>
        <taxon>Sacoglossa</taxon>
        <taxon>Placobranchoidea</taxon>
        <taxon>Plakobranchidae</taxon>
        <taxon>Elysia</taxon>
    </lineage>
</organism>
<evidence type="ECO:0000313" key="2">
    <source>
        <dbReference type="Proteomes" id="UP001283361"/>
    </source>
</evidence>
<dbReference type="PANTHER" id="PTHR33480">
    <property type="entry name" value="SET DOMAIN-CONTAINING PROTEIN-RELATED"/>
    <property type="match status" value="1"/>
</dbReference>
<evidence type="ECO:0000313" key="1">
    <source>
        <dbReference type="EMBL" id="KAK3769595.1"/>
    </source>
</evidence>
<dbReference type="AlphaFoldDB" id="A0AAE0ZHW5"/>